<accession>A0A2W5TG99</accession>
<dbReference type="InterPro" id="IPR005358">
    <property type="entry name" value="Puta_zinc/iron-chelating_dom"/>
</dbReference>
<name>A0A2W5TG99_9BACT</name>
<dbReference type="Pfam" id="PF03692">
    <property type="entry name" value="CxxCxxCC"/>
    <property type="match status" value="1"/>
</dbReference>
<evidence type="ECO:0000313" key="1">
    <source>
        <dbReference type="EMBL" id="PZR14560.1"/>
    </source>
</evidence>
<gene>
    <name evidence="1" type="ORF">DI536_10675</name>
</gene>
<sequence>MSQLESLCQACGLCCDGTLFTRVPLTPTEVVPAVKLNVLTNATGGRYVPQRCAALGGTVCDAYSERPLACRRYECLLFGALREGEASLHEALDVVRKAQSLAAAKAPELDAFLRFHFGRRR</sequence>
<evidence type="ECO:0000313" key="2">
    <source>
        <dbReference type="Proteomes" id="UP000249061"/>
    </source>
</evidence>
<reference evidence="1 2" key="1">
    <citation type="submission" date="2017-08" db="EMBL/GenBank/DDBJ databases">
        <title>Infants hospitalized years apart are colonized by the same room-sourced microbial strains.</title>
        <authorList>
            <person name="Brooks B."/>
            <person name="Olm M.R."/>
            <person name="Firek B.A."/>
            <person name="Baker R."/>
            <person name="Thomas B.C."/>
            <person name="Morowitz M.J."/>
            <person name="Banfield J.F."/>
        </authorList>
    </citation>
    <scope>NUCLEOTIDE SEQUENCE [LARGE SCALE GENOMIC DNA]</scope>
    <source>
        <strain evidence="1">S2_003_000_R2_14</strain>
    </source>
</reference>
<protein>
    <submittedName>
        <fullName evidence="1">Zinc/iron-chelating domain-containing protein</fullName>
    </submittedName>
</protein>
<dbReference type="AlphaFoldDB" id="A0A2W5TG99"/>
<dbReference type="EMBL" id="QFQP01000007">
    <property type="protein sequence ID" value="PZR14560.1"/>
    <property type="molecule type" value="Genomic_DNA"/>
</dbReference>
<organism evidence="1 2">
    <name type="scientific">Archangium gephyra</name>
    <dbReference type="NCBI Taxonomy" id="48"/>
    <lineage>
        <taxon>Bacteria</taxon>
        <taxon>Pseudomonadati</taxon>
        <taxon>Myxococcota</taxon>
        <taxon>Myxococcia</taxon>
        <taxon>Myxococcales</taxon>
        <taxon>Cystobacterineae</taxon>
        <taxon>Archangiaceae</taxon>
        <taxon>Archangium</taxon>
    </lineage>
</organism>
<proteinExistence type="predicted"/>
<dbReference type="Proteomes" id="UP000249061">
    <property type="component" value="Unassembled WGS sequence"/>
</dbReference>
<comment type="caution">
    <text evidence="1">The sequence shown here is derived from an EMBL/GenBank/DDBJ whole genome shotgun (WGS) entry which is preliminary data.</text>
</comment>